<protein>
    <submittedName>
        <fullName evidence="7">Lysylphosphatidylglycerol synthase TM region</fullName>
    </submittedName>
</protein>
<organism evidence="7 8">
    <name type="scientific">Tangfeifania diversioriginum</name>
    <dbReference type="NCBI Taxonomy" id="1168035"/>
    <lineage>
        <taxon>Bacteria</taxon>
        <taxon>Pseudomonadati</taxon>
        <taxon>Bacteroidota</taxon>
        <taxon>Bacteroidia</taxon>
        <taxon>Marinilabiliales</taxon>
        <taxon>Prolixibacteraceae</taxon>
        <taxon>Tangfeifania</taxon>
    </lineage>
</organism>
<dbReference type="RefSeq" id="WP_073164871.1">
    <property type="nucleotide sequence ID" value="NZ_FQZE01000002.1"/>
</dbReference>
<dbReference type="STRING" id="1168035.SAMN05444280_102192"/>
<feature type="transmembrane region" description="Helical" evidence="6">
    <location>
        <begin position="187"/>
        <end position="212"/>
    </location>
</feature>
<dbReference type="AlphaFoldDB" id="A0A1M6BEM6"/>
<evidence type="ECO:0000256" key="2">
    <source>
        <dbReference type="ARBA" id="ARBA00022475"/>
    </source>
</evidence>
<reference evidence="7 8" key="1">
    <citation type="submission" date="2016-11" db="EMBL/GenBank/DDBJ databases">
        <authorList>
            <person name="Jaros S."/>
            <person name="Januszkiewicz K."/>
            <person name="Wedrychowicz H."/>
        </authorList>
    </citation>
    <scope>NUCLEOTIDE SEQUENCE [LARGE SCALE GENOMIC DNA]</scope>
    <source>
        <strain evidence="7 8">DSM 27063</strain>
    </source>
</reference>
<evidence type="ECO:0000313" key="7">
    <source>
        <dbReference type="EMBL" id="SHI47191.1"/>
    </source>
</evidence>
<dbReference type="Proteomes" id="UP000184050">
    <property type="component" value="Unassembled WGS sequence"/>
</dbReference>
<keyword evidence="3 6" id="KW-0812">Transmembrane</keyword>
<feature type="transmembrane region" description="Helical" evidence="6">
    <location>
        <begin position="7"/>
        <end position="28"/>
    </location>
</feature>
<dbReference type="OrthoDB" id="256291at2"/>
<name>A0A1M6BEM6_9BACT</name>
<dbReference type="InterPro" id="IPR022791">
    <property type="entry name" value="L-PG_synthase/AglD"/>
</dbReference>
<sequence>MKKWTKYFVYISVLFLIYALWKADYLIVPEINNYLLMAGSVVFLIAGYLTKSWVWTQTLKFKNLPVTFHGGVTSVGLAELGKYIPGKLWIILGRAGYISENYSWKLKDTSYVSFYTQILTIWTGLLIGAAGFLFIPIPAKWAIVFIAGFALLTLILFVPSLQDYLLKISNKLFKKNIELPVIRVGELIRLLPFFLFDWLIRITGFALLLGALSPDFLQLLYLPGYPLSVTLGILAVFSPGGLGIREGVLVFWLHQGGLPIETATTISLVTRLWMLFGEIAIFVLALILKRISTKTDNAKN</sequence>
<keyword evidence="8" id="KW-1185">Reference proteome</keyword>
<evidence type="ECO:0000256" key="4">
    <source>
        <dbReference type="ARBA" id="ARBA00022989"/>
    </source>
</evidence>
<feature type="transmembrane region" description="Helical" evidence="6">
    <location>
        <begin position="114"/>
        <end position="135"/>
    </location>
</feature>
<evidence type="ECO:0000313" key="8">
    <source>
        <dbReference type="Proteomes" id="UP000184050"/>
    </source>
</evidence>
<dbReference type="EMBL" id="FQZE01000002">
    <property type="protein sequence ID" value="SHI47191.1"/>
    <property type="molecule type" value="Genomic_DNA"/>
</dbReference>
<keyword evidence="4 6" id="KW-1133">Transmembrane helix</keyword>
<evidence type="ECO:0000256" key="6">
    <source>
        <dbReference type="SAM" id="Phobius"/>
    </source>
</evidence>
<feature type="transmembrane region" description="Helical" evidence="6">
    <location>
        <begin position="141"/>
        <end position="166"/>
    </location>
</feature>
<feature type="transmembrane region" description="Helical" evidence="6">
    <location>
        <begin position="34"/>
        <end position="54"/>
    </location>
</feature>
<gene>
    <name evidence="7" type="ORF">SAMN05444280_102192</name>
</gene>
<dbReference type="GO" id="GO:0005886">
    <property type="term" value="C:plasma membrane"/>
    <property type="evidence" value="ECO:0007669"/>
    <property type="project" value="UniProtKB-SubCell"/>
</dbReference>
<comment type="subcellular location">
    <subcellularLocation>
        <location evidence="1">Cell membrane</location>
        <topology evidence="1">Multi-pass membrane protein</topology>
    </subcellularLocation>
</comment>
<dbReference type="Pfam" id="PF03706">
    <property type="entry name" value="LPG_synthase_TM"/>
    <property type="match status" value="1"/>
</dbReference>
<evidence type="ECO:0000256" key="3">
    <source>
        <dbReference type="ARBA" id="ARBA00022692"/>
    </source>
</evidence>
<feature type="transmembrane region" description="Helical" evidence="6">
    <location>
        <begin position="272"/>
        <end position="291"/>
    </location>
</feature>
<evidence type="ECO:0000256" key="1">
    <source>
        <dbReference type="ARBA" id="ARBA00004651"/>
    </source>
</evidence>
<proteinExistence type="predicted"/>
<keyword evidence="5 6" id="KW-0472">Membrane</keyword>
<accession>A0A1M6BEM6</accession>
<evidence type="ECO:0000256" key="5">
    <source>
        <dbReference type="ARBA" id="ARBA00023136"/>
    </source>
</evidence>
<keyword evidence="2" id="KW-1003">Cell membrane</keyword>